<proteinExistence type="predicted"/>
<gene>
    <name evidence="1" type="ORF">OsI_28940</name>
</gene>
<dbReference type="HOGENOM" id="CLU_1689618_0_0_1"/>
<evidence type="ECO:0000313" key="1">
    <source>
        <dbReference type="EMBL" id="EAZ06692.1"/>
    </source>
</evidence>
<evidence type="ECO:0000313" key="2">
    <source>
        <dbReference type="Proteomes" id="UP000007015"/>
    </source>
</evidence>
<protein>
    <submittedName>
        <fullName evidence="1">Uncharacterized protein</fullName>
    </submittedName>
</protein>
<organism evidence="1 2">
    <name type="scientific">Oryza sativa subsp. indica</name>
    <name type="common">Rice</name>
    <dbReference type="NCBI Taxonomy" id="39946"/>
    <lineage>
        <taxon>Eukaryota</taxon>
        <taxon>Viridiplantae</taxon>
        <taxon>Streptophyta</taxon>
        <taxon>Embryophyta</taxon>
        <taxon>Tracheophyta</taxon>
        <taxon>Spermatophyta</taxon>
        <taxon>Magnoliopsida</taxon>
        <taxon>Liliopsida</taxon>
        <taxon>Poales</taxon>
        <taxon>Poaceae</taxon>
        <taxon>BOP clade</taxon>
        <taxon>Oryzoideae</taxon>
        <taxon>Oryzeae</taxon>
        <taxon>Oryzinae</taxon>
        <taxon>Oryza</taxon>
        <taxon>Oryza sativa</taxon>
    </lineage>
</organism>
<sequence>MPGSKTYEVSSVTRLHLYYLFSIKTKQQGSLSFITQTIVEEYLPTTLEQTRAIEGCGVILDYRQHERYAREDTYERGDTKLTVRVIILSGLQGKPKLRTVFLLAVYKHINRGKRIPYGRGDKVDGDIDLAGTEEVEVRWLASSKSQHSLITMGAVG</sequence>
<reference evidence="1 2" key="1">
    <citation type="journal article" date="2005" name="PLoS Biol.">
        <title>The genomes of Oryza sativa: a history of duplications.</title>
        <authorList>
            <person name="Yu J."/>
            <person name="Wang J."/>
            <person name="Lin W."/>
            <person name="Li S."/>
            <person name="Li H."/>
            <person name="Zhou J."/>
            <person name="Ni P."/>
            <person name="Dong W."/>
            <person name="Hu S."/>
            <person name="Zeng C."/>
            <person name="Zhang J."/>
            <person name="Zhang Y."/>
            <person name="Li R."/>
            <person name="Xu Z."/>
            <person name="Li S."/>
            <person name="Li X."/>
            <person name="Zheng H."/>
            <person name="Cong L."/>
            <person name="Lin L."/>
            <person name="Yin J."/>
            <person name="Geng J."/>
            <person name="Li G."/>
            <person name="Shi J."/>
            <person name="Liu J."/>
            <person name="Lv H."/>
            <person name="Li J."/>
            <person name="Wang J."/>
            <person name="Deng Y."/>
            <person name="Ran L."/>
            <person name="Shi X."/>
            <person name="Wang X."/>
            <person name="Wu Q."/>
            <person name="Li C."/>
            <person name="Ren X."/>
            <person name="Wang J."/>
            <person name="Wang X."/>
            <person name="Li D."/>
            <person name="Liu D."/>
            <person name="Zhang X."/>
            <person name="Ji Z."/>
            <person name="Zhao W."/>
            <person name="Sun Y."/>
            <person name="Zhang Z."/>
            <person name="Bao J."/>
            <person name="Han Y."/>
            <person name="Dong L."/>
            <person name="Ji J."/>
            <person name="Chen P."/>
            <person name="Wu S."/>
            <person name="Liu J."/>
            <person name="Xiao Y."/>
            <person name="Bu D."/>
            <person name="Tan J."/>
            <person name="Yang L."/>
            <person name="Ye C."/>
            <person name="Zhang J."/>
            <person name="Xu J."/>
            <person name="Zhou Y."/>
            <person name="Yu Y."/>
            <person name="Zhang B."/>
            <person name="Zhuang S."/>
            <person name="Wei H."/>
            <person name="Liu B."/>
            <person name="Lei M."/>
            <person name="Yu H."/>
            <person name="Li Y."/>
            <person name="Xu H."/>
            <person name="Wei S."/>
            <person name="He X."/>
            <person name="Fang L."/>
            <person name="Zhang Z."/>
            <person name="Zhang Y."/>
            <person name="Huang X."/>
            <person name="Su Z."/>
            <person name="Tong W."/>
            <person name="Li J."/>
            <person name="Tong Z."/>
            <person name="Li S."/>
            <person name="Ye J."/>
            <person name="Wang L."/>
            <person name="Fang L."/>
            <person name="Lei T."/>
            <person name="Chen C."/>
            <person name="Chen H."/>
            <person name="Xu Z."/>
            <person name="Li H."/>
            <person name="Huang H."/>
            <person name="Zhang F."/>
            <person name="Xu H."/>
            <person name="Li N."/>
            <person name="Zhao C."/>
            <person name="Li S."/>
            <person name="Dong L."/>
            <person name="Huang Y."/>
            <person name="Li L."/>
            <person name="Xi Y."/>
            <person name="Qi Q."/>
            <person name="Li W."/>
            <person name="Zhang B."/>
            <person name="Hu W."/>
            <person name="Zhang Y."/>
            <person name="Tian X."/>
            <person name="Jiao Y."/>
            <person name="Liang X."/>
            <person name="Jin J."/>
            <person name="Gao L."/>
            <person name="Zheng W."/>
            <person name="Hao B."/>
            <person name="Liu S."/>
            <person name="Wang W."/>
            <person name="Yuan L."/>
            <person name="Cao M."/>
            <person name="McDermott J."/>
            <person name="Samudrala R."/>
            <person name="Wang J."/>
            <person name="Wong G.K."/>
            <person name="Yang H."/>
        </authorList>
    </citation>
    <scope>NUCLEOTIDE SEQUENCE [LARGE SCALE GENOMIC DNA]</scope>
    <source>
        <strain evidence="2">cv. 93-11</strain>
    </source>
</reference>
<name>A2YUD1_ORYSI</name>
<accession>A2YUD1</accession>
<keyword evidence="2" id="KW-1185">Reference proteome</keyword>
<dbReference type="Proteomes" id="UP000007015">
    <property type="component" value="Chromosome 8"/>
</dbReference>
<dbReference type="Gramene" id="BGIOSGA028521-TA">
    <property type="protein sequence ID" value="BGIOSGA028521-PA"/>
    <property type="gene ID" value="BGIOSGA028521"/>
</dbReference>
<dbReference type="EMBL" id="CM000133">
    <property type="protein sequence ID" value="EAZ06692.1"/>
    <property type="molecule type" value="Genomic_DNA"/>
</dbReference>
<dbReference type="AlphaFoldDB" id="A2YUD1"/>